<gene>
    <name evidence="2" type="ORF">DK427_18420</name>
</gene>
<accession>A0A2U8VUK8</accession>
<dbReference type="NCBIfam" id="TIGR03121">
    <property type="entry name" value="one_C_dehyd_A"/>
    <property type="match status" value="1"/>
</dbReference>
<dbReference type="RefSeq" id="WP_109952530.1">
    <property type="nucleotide sequence ID" value="NZ_CP029551.1"/>
</dbReference>
<dbReference type="AlphaFoldDB" id="A0A2U8VUK8"/>
<reference evidence="2 3" key="1">
    <citation type="submission" date="2018-05" db="EMBL/GenBank/DDBJ databases">
        <title>Complete Genome Sequence of Methylobacterium sp. 17Sr1-43.</title>
        <authorList>
            <person name="Srinivasan S."/>
        </authorList>
    </citation>
    <scope>NUCLEOTIDE SEQUENCE [LARGE SCALE GENOMIC DNA]</scope>
    <source>
        <strain evidence="2 3">17Sr1-43</strain>
    </source>
</reference>
<dbReference type="Proteomes" id="UP000246058">
    <property type="component" value="Chromosome"/>
</dbReference>
<protein>
    <submittedName>
        <fullName evidence="2">Formylmethanofuran dehydrogenase subunit A</fullName>
    </submittedName>
</protein>
<dbReference type="SUPFAM" id="SSF51338">
    <property type="entry name" value="Composite domain of metallo-dependent hydrolases"/>
    <property type="match status" value="2"/>
</dbReference>
<dbReference type="Pfam" id="PF07969">
    <property type="entry name" value="Amidohydro_3"/>
    <property type="match status" value="1"/>
</dbReference>
<proteinExistence type="predicted"/>
<keyword evidence="3" id="KW-1185">Reference proteome</keyword>
<feature type="domain" description="Amidohydrolase 3" evidence="1">
    <location>
        <begin position="41"/>
        <end position="468"/>
    </location>
</feature>
<dbReference type="Gene3D" id="2.30.40.10">
    <property type="entry name" value="Urease, subunit C, domain 1"/>
    <property type="match status" value="1"/>
</dbReference>
<dbReference type="InterPro" id="IPR050378">
    <property type="entry name" value="Metallo-dep_Hydrolases_sf"/>
</dbReference>
<organism evidence="2 3">
    <name type="scientific">Methylobacterium radiodurans</name>
    <dbReference type="NCBI Taxonomy" id="2202828"/>
    <lineage>
        <taxon>Bacteria</taxon>
        <taxon>Pseudomonadati</taxon>
        <taxon>Pseudomonadota</taxon>
        <taxon>Alphaproteobacteria</taxon>
        <taxon>Hyphomicrobiales</taxon>
        <taxon>Methylobacteriaceae</taxon>
        <taxon>Methylobacterium</taxon>
    </lineage>
</organism>
<dbReference type="InterPro" id="IPR032466">
    <property type="entry name" value="Metal_Hydrolase"/>
</dbReference>
<dbReference type="SUPFAM" id="SSF51556">
    <property type="entry name" value="Metallo-dependent hydrolases"/>
    <property type="match status" value="1"/>
</dbReference>
<sequence length="549" mass="58700">MLIRIQGGRVVDPTAGRDAVGDVWVEDGRIVEPPPGAKPDQTLDASGCVVMAGGVEVHSHIAGGNVVTSRLLLPELYVSEAAPEGHPFAHAGGAAGWIGATYARMGYTTAVEPAMPPVHALATQLELADIPLLDRGALTVLGNDDHLLQILRDGEGRAAVRDLVALNVAASRGLGVKCINAGGASAFKDGALKLSLDDEIPCYGLSTRKIMGALLDAVEEIGVPHPLHVHCNNLGLPGADDSLIATLDAAEGRRIHFAHAQFYAYGVSDPENPMTGGFRSAARRIVDAMMANPQASLDIGQVVFGQTVTVSLDILRQFGGRKGAKPKKWVLNAGDAEGGGVVPFLYRPKGPTSSLQWAIGLEIMLLSGDPERTILTTDHPNGGPFTQYPRIIHLLMDKEARDREIATLPAIVKERSEIATIEREYSFSEIAQLTRSGPAKLLGLDDRGHLRAGGRADIAIYRDDPDRTAMFTAAKFVLKDGHVIVEDGQVVDWRAGRSLSLTVESDRAMERRTETYLQDRYGQGLDSFAVPEAAFAKDKPVFEDVACRA</sequence>
<dbReference type="KEGG" id="meti:DK427_18420"/>
<dbReference type="InterPro" id="IPR012027">
    <property type="entry name" value="Formylmethanofuran_DH_asu"/>
</dbReference>
<dbReference type="GO" id="GO:0016810">
    <property type="term" value="F:hydrolase activity, acting on carbon-nitrogen (but not peptide) bonds"/>
    <property type="evidence" value="ECO:0007669"/>
    <property type="project" value="InterPro"/>
</dbReference>
<name>A0A2U8VUK8_9HYPH</name>
<evidence type="ECO:0000313" key="2">
    <source>
        <dbReference type="EMBL" id="AWN37453.1"/>
    </source>
</evidence>
<evidence type="ECO:0000313" key="3">
    <source>
        <dbReference type="Proteomes" id="UP000246058"/>
    </source>
</evidence>
<dbReference type="PANTHER" id="PTHR11647">
    <property type="entry name" value="HYDRANTOINASE/DIHYDROPYRIMIDINASE FAMILY MEMBER"/>
    <property type="match status" value="1"/>
</dbReference>
<dbReference type="PANTHER" id="PTHR11647:SF1">
    <property type="entry name" value="COLLAPSIN RESPONSE MEDIATOR PROTEIN"/>
    <property type="match status" value="1"/>
</dbReference>
<evidence type="ECO:0000259" key="1">
    <source>
        <dbReference type="Pfam" id="PF07969"/>
    </source>
</evidence>
<dbReference type="InterPro" id="IPR011059">
    <property type="entry name" value="Metal-dep_hydrolase_composite"/>
</dbReference>
<dbReference type="EMBL" id="CP029551">
    <property type="protein sequence ID" value="AWN37453.1"/>
    <property type="molecule type" value="Genomic_DNA"/>
</dbReference>
<dbReference type="OrthoDB" id="9807210at2"/>
<dbReference type="InterPro" id="IPR013108">
    <property type="entry name" value="Amidohydro_3"/>
</dbReference>